<accession>A0ACB9VYR3</accession>
<proteinExistence type="predicted"/>
<evidence type="ECO:0000313" key="2">
    <source>
        <dbReference type="Proteomes" id="UP001057452"/>
    </source>
</evidence>
<organism evidence="1 2">
    <name type="scientific">Chaenocephalus aceratus</name>
    <name type="common">Blackfin icefish</name>
    <name type="synonym">Chaenichthys aceratus</name>
    <dbReference type="NCBI Taxonomy" id="36190"/>
    <lineage>
        <taxon>Eukaryota</taxon>
        <taxon>Metazoa</taxon>
        <taxon>Chordata</taxon>
        <taxon>Craniata</taxon>
        <taxon>Vertebrata</taxon>
        <taxon>Euteleostomi</taxon>
        <taxon>Actinopterygii</taxon>
        <taxon>Neopterygii</taxon>
        <taxon>Teleostei</taxon>
        <taxon>Neoteleostei</taxon>
        <taxon>Acanthomorphata</taxon>
        <taxon>Eupercaria</taxon>
        <taxon>Perciformes</taxon>
        <taxon>Notothenioidei</taxon>
        <taxon>Channichthyidae</taxon>
        <taxon>Chaenocephalus</taxon>
    </lineage>
</organism>
<reference evidence="1" key="1">
    <citation type="submission" date="2022-05" db="EMBL/GenBank/DDBJ databases">
        <title>Chromosome-level genome of Chaenocephalus aceratus.</title>
        <authorList>
            <person name="Park H."/>
        </authorList>
    </citation>
    <scope>NUCLEOTIDE SEQUENCE</scope>
    <source>
        <strain evidence="1">KU_202001</strain>
    </source>
</reference>
<comment type="caution">
    <text evidence="1">The sequence shown here is derived from an EMBL/GenBank/DDBJ whole genome shotgun (WGS) entry which is preliminary data.</text>
</comment>
<sequence>MTQSDVAVYMSPPRFSPLPLAQCFETVHANEILGHLEEMKGIITSTYGRILKLDSTKKITKKLAGAIADTATWMTNVSNECGEVLNCVLTTGEGAGLEDLCQGIVKRYQDAGEPEPEVMYVDRDCCNETGLTPVQVWFRPWKTRVKLDIFCLVEKHYNVALSDAHGYIITWLLLGSTLWNSKQVLRRFASRANS</sequence>
<evidence type="ECO:0000313" key="1">
    <source>
        <dbReference type="EMBL" id="KAI4805634.1"/>
    </source>
</evidence>
<keyword evidence="2" id="KW-1185">Reference proteome</keyword>
<name>A0ACB9VYR3_CHAAC</name>
<gene>
    <name evidence="1" type="ORF">KUCAC02_010237</name>
</gene>
<protein>
    <submittedName>
        <fullName evidence="1">Uncharacterized protein</fullName>
    </submittedName>
</protein>
<dbReference type="EMBL" id="CM043805">
    <property type="protein sequence ID" value="KAI4805634.1"/>
    <property type="molecule type" value="Genomic_DNA"/>
</dbReference>
<dbReference type="Proteomes" id="UP001057452">
    <property type="component" value="Chromosome 21"/>
</dbReference>